<reference evidence="2 3" key="1">
    <citation type="submission" date="2018-03" db="EMBL/GenBank/DDBJ databases">
        <title>Draft genome sequence of Rohu Carp (Labeo rohita).</title>
        <authorList>
            <person name="Das P."/>
            <person name="Kushwaha B."/>
            <person name="Joshi C.G."/>
            <person name="Kumar D."/>
            <person name="Nagpure N.S."/>
            <person name="Sahoo L."/>
            <person name="Das S.P."/>
            <person name="Bit A."/>
            <person name="Patnaik S."/>
            <person name="Meher P.K."/>
            <person name="Jayasankar P."/>
            <person name="Koringa P.G."/>
            <person name="Patel N.V."/>
            <person name="Hinsu A.T."/>
            <person name="Kumar R."/>
            <person name="Pandey M."/>
            <person name="Agarwal S."/>
            <person name="Srivastava S."/>
            <person name="Singh M."/>
            <person name="Iquebal M.A."/>
            <person name="Jaiswal S."/>
            <person name="Angadi U.B."/>
            <person name="Kumar N."/>
            <person name="Raza M."/>
            <person name="Shah T.M."/>
            <person name="Rai A."/>
            <person name="Jena J.K."/>
        </authorList>
    </citation>
    <scope>NUCLEOTIDE SEQUENCE [LARGE SCALE GENOMIC DNA]</scope>
    <source>
        <strain evidence="2">DASCIFA01</strain>
        <tissue evidence="2">Testis</tissue>
    </source>
</reference>
<keyword evidence="3" id="KW-1185">Reference proteome</keyword>
<gene>
    <name evidence="2" type="ORF">ROHU_003442</name>
</gene>
<accession>A0A498NUP8</accession>
<dbReference type="InterPro" id="IPR017920">
    <property type="entry name" value="COMM"/>
</dbReference>
<name>A0A498NUP8_LABRO</name>
<dbReference type="EMBL" id="QBIY01010238">
    <property type="protein sequence ID" value="RXN35882.1"/>
    <property type="molecule type" value="Genomic_DNA"/>
</dbReference>
<organism evidence="2 3">
    <name type="scientific">Labeo rohita</name>
    <name type="common">Indian major carp</name>
    <name type="synonym">Cyprinus rohita</name>
    <dbReference type="NCBI Taxonomy" id="84645"/>
    <lineage>
        <taxon>Eukaryota</taxon>
        <taxon>Metazoa</taxon>
        <taxon>Chordata</taxon>
        <taxon>Craniata</taxon>
        <taxon>Vertebrata</taxon>
        <taxon>Euteleostomi</taxon>
        <taxon>Actinopterygii</taxon>
        <taxon>Neopterygii</taxon>
        <taxon>Teleostei</taxon>
        <taxon>Ostariophysi</taxon>
        <taxon>Cypriniformes</taxon>
        <taxon>Cyprinidae</taxon>
        <taxon>Labeoninae</taxon>
        <taxon>Labeonini</taxon>
        <taxon>Labeo</taxon>
    </lineage>
</organism>
<feature type="domain" description="COMM" evidence="1">
    <location>
        <begin position="33"/>
        <end position="102"/>
    </location>
</feature>
<comment type="caution">
    <text evidence="2">The sequence shown here is derived from an EMBL/GenBank/DDBJ whole genome shotgun (WGS) entry which is preliminary data.</text>
</comment>
<sequence>MPKEHTTGLCKSYEDKHIALQEKLRESSLRLGRLEAVNWRVDYTLSSSELKQVNEPTVQLRLQAQDPETDSTKTTVVSITADKFRVLLTEQQSLTLKIAELEDRSRRNNVRLVGLPQSREGDDPIGFLQKMLPAWIPALKKKGPIEIDRAHRVYGSGKSRTLIVRVLRYQDRQAIPQGAREVMKTEPIRDQDHLLRFFADYSGFTSRRRQAFGSIQKELHALGIPKLPHLPCHSSR</sequence>
<proteinExistence type="predicted"/>
<dbReference type="Proteomes" id="UP000290572">
    <property type="component" value="Unassembled WGS sequence"/>
</dbReference>
<dbReference type="PANTHER" id="PTHR16231">
    <property type="entry name" value="COMM DOMAIN-CONTAINING PROTEIN 4-8 FAMILY MEMBER"/>
    <property type="match status" value="1"/>
</dbReference>
<dbReference type="Gene3D" id="3.30.70.1820">
    <property type="entry name" value="L1 transposable element, RRM domain"/>
    <property type="match status" value="1"/>
</dbReference>
<dbReference type="AlphaFoldDB" id="A0A498NUP8"/>
<dbReference type="InterPro" id="IPR047155">
    <property type="entry name" value="COMMD4/6/7/8"/>
</dbReference>
<evidence type="ECO:0000259" key="1">
    <source>
        <dbReference type="PROSITE" id="PS51269"/>
    </source>
</evidence>
<evidence type="ECO:0000313" key="3">
    <source>
        <dbReference type="Proteomes" id="UP000290572"/>
    </source>
</evidence>
<dbReference type="PROSITE" id="PS51269">
    <property type="entry name" value="COMM"/>
    <property type="match status" value="1"/>
</dbReference>
<dbReference type="Pfam" id="PF07258">
    <property type="entry name" value="COMM_domain"/>
    <property type="match status" value="1"/>
</dbReference>
<protein>
    <submittedName>
        <fullName evidence="2">COMM domain-containing 4</fullName>
    </submittedName>
</protein>
<evidence type="ECO:0000313" key="2">
    <source>
        <dbReference type="EMBL" id="RXN35882.1"/>
    </source>
</evidence>
<dbReference type="PANTHER" id="PTHR16231:SF4">
    <property type="entry name" value="COMM DOMAIN-CONTAINING PROTEIN 4"/>
    <property type="match status" value="1"/>
</dbReference>